<dbReference type="PANTHER" id="PTHR11139">
    <property type="entry name" value="ATAXIA TELANGIECTASIA MUTATED ATM -RELATED"/>
    <property type="match status" value="1"/>
</dbReference>
<dbReference type="Gene3D" id="3.30.1010.10">
    <property type="entry name" value="Phosphatidylinositol 3-kinase Catalytic Subunit, Chain A, domain 4"/>
    <property type="match status" value="1"/>
</dbReference>
<dbReference type="Gene3D" id="1.10.1070.11">
    <property type="entry name" value="Phosphatidylinositol 3-/4-kinase, catalytic domain"/>
    <property type="match status" value="1"/>
</dbReference>
<gene>
    <name evidence="17" type="ORF">BIW11_10301</name>
</gene>
<evidence type="ECO:0000313" key="18">
    <source>
        <dbReference type="Proteomes" id="UP000192247"/>
    </source>
</evidence>
<dbReference type="InterPro" id="IPR003152">
    <property type="entry name" value="FATC_dom"/>
</dbReference>
<dbReference type="GO" id="GO:0000723">
    <property type="term" value="P:telomere maintenance"/>
    <property type="evidence" value="ECO:0007669"/>
    <property type="project" value="TreeGrafter"/>
</dbReference>
<dbReference type="InterPro" id="IPR012993">
    <property type="entry name" value="UME"/>
</dbReference>
<evidence type="ECO:0000256" key="4">
    <source>
        <dbReference type="ARBA" id="ARBA00022527"/>
    </source>
</evidence>
<dbReference type="EC" id="2.7.11.1" evidence="3"/>
<evidence type="ECO:0000259" key="16">
    <source>
        <dbReference type="PROSITE" id="PS51190"/>
    </source>
</evidence>
<accession>A0A1V9XGR2</accession>
<comment type="caution">
    <text evidence="17">The sequence shown here is derived from an EMBL/GenBank/DDBJ whole genome shotgun (WGS) entry which is preliminary data.</text>
</comment>
<evidence type="ECO:0000256" key="9">
    <source>
        <dbReference type="ARBA" id="ARBA00022840"/>
    </source>
</evidence>
<feature type="domain" description="FAT" evidence="15">
    <location>
        <begin position="1361"/>
        <end position="1979"/>
    </location>
</feature>
<dbReference type="SUPFAM" id="SSF56112">
    <property type="entry name" value="Protein kinase-like (PK-like)"/>
    <property type="match status" value="1"/>
</dbReference>
<sequence length="2423" mass="271595">MQADERVAEAQDALLQILNNDEALESHHQSEYESFYRVIDTMPETFVVIEAPSDQRTATLHFNAYFLAKILTKATSARSFAIVAKIALHLIYRLLGERDKVAAAALLTMVRNNFATDSILALPPGEPPCVKIPDPNQLTYVRGVLLQLMGEFLQMVPELEAKSFYAQVIAALPEVFGDRAGLQAWLHCAKSLYGLLLEIEFVSLREHFVDTLVAILSHLCEVHRIGDFQSELRQLLGQTSKYETLSVNNVKALVNVWSSLKPLWASLTPWLARSAPADQNVRLLILGQIPDLFRLPHANQLIDQLDISPQYLAGIQLEPVHVRVYGTLCRKPALAATVRAQVETYFHGLFPITDIQIYPLAVACCRILLTVSGGQVEQAVTNVVFIPLLSVSPSAAAFVRDRHRVTVSMDDVSGQADLVGQCIGLVPLFSETRVNTAVRRSIIMDASKKRSLFAAVVANVHLYRDECDSVLKAFAGYDLTPDELSQLAGVLLKLPCVLAGETAKRDETGERCACEDGQSTLITSAVGETLAECVVNVLSRADLPAETRNLLAVRSSLHLRLSQSQFDRLLDVFLMETAYLVRLGLVRALYQGLQNNPALEPTVDLGPQFADVENRDVYETSLMLVGRILAARPALKPVYFKHLAGAVCASVMYLQTVALSEIHWLSRHSGVSLRQMMIDHRQLIAQCVFRAAVDAPSRSLEDILRCVWEAFDANSDNLVPCLSLLHRFLLPMFAAHGGEDAQQRVREIAKLSSIGNSVAGNTQSKVLALTAKYLPQIVTYLFTTHRRDPAGKCEAFLSFAIGKDWRTLFTEGMPHRIVYEFLTYLPIDEAGVKQGISHAARLRERHISDESDIRAFVCEHQNLLGVLFYYDTNIRKALAEEKLRIISSLPEFIRFLGVQPVTSVRIKLMYILRTASSMTENNIHMLKCCADAWFMFVKSLDKSGLPTIIGDLVMSVLPLLNTPEVLAQAREILEYLLIENKHCYSERLHELAFLQEMDKLPMSIRKTFAMKNVSFKESLGHSVVNICNESNSVRRLVLKRLARLLSEHHEALSELLDSDAETDFVSEMIRQLFACCQTADPVIHSLVGECLAHLGALDPARVQLRLTASEQEQVPVLIAEDSKFAHGLLKRLVNTFLTYSHHSDMQNRASYAIQELSKTYRLPEDKELWRLFKTHEQEVIKMLSGTKYVLTNKVQDNTSAERPIFNGPLGTDFRAWINAWIKSLLPLVRDPTERHVMDLSSLIAVNDVSVAQFILPSLVSTVMVTASDDEVEQIKQEVVSVLDGGANVGAGTALRSKEMQHMATQTVFSLLGHLLGVARIASQMRHRSATRAEKSNSNRSANNQHNDDRRFKFAEGIAQDKLARAAFGCQEYSRALMHLSRYLRAHPDELQNNLTFLQDIYVGLNDPDGVAGAAAKRKKDASLKEKIIEHKAQGKLQDALTCYERLIGSSDHRTQFDLEQHQRGVIECLLALHQPLSALTNAYGMIAVSSEQTASIPPTASGGAGLLKTEATISTPQVATTSKNGQNEQSQMVITDWNAYRVEAAWKLGDWSALEDYLAEYHPPKSNADATNGRKRCYNAFGLSVGGLLSAAQRRDRALFLRKLDESRRLEMIPAMAACLQPEVYVQVYTSTVVRLHMLNDLQLGVEKLVGFEDTALDSKKLESNLQSVVKAWELRRVRMRPSGVLHESVLEVRRAVLTLAAYRAEQAGWESKTLQQEISSLWLRSAQLAREAGHYQHAYSCLLEAESRKSGSQLEGELCLEKATLSWAKGDHMAAIKTLDDFITKHANTERPEHDRAMARVRLLHATYSCEASCVDVEAQHQLYKRTARADSSWEDGYYRLAKSYDEIIITPKCDLTAIMTRIENILHFYCQSLQRGQAHMFHSLPRLLTIFFDLAEQVATKGKDQRLEQKLLQVTARLSQDLSVLRPCIFYGVMGQLVSRIVHPHRRVVDLVKELLCKVIVAYPERALWSFFFTTKYENKERQSRARAVIAAVEAKSDHLREQVATMATMTDLLLTLCRANLSAKTESLRRVCPALSNAFAKGVFAKVVLPTERLLAVAIDGGAPIDVFFHKVEDEILLLQSLQKPRRVSVRGSDGKKYSFLLKAEDDLRKDCRLMEFMGLINRFLAKEPDAYSRKLRIRTYHVSPLDDKCGIIEWVDNLMPLVAAVEEANATGGFTKLTSRYLAQKVRPDTDKLVKRADHDGMRAILEKTLSQYKPALSYWFRSRFPDAPSWYQAHTLFASSAAVMSMVGFILGLGDRHGENLLLETTSGQVVHVDFNLIFLRGRDLEYPEVVPFRLTQNMVDAMGPTGYEGTFRKCCQVTLKILRTQQDALMSVLSTMVHDPLVEWRNKRKQENLASGDQPGQRELTEIGYRLNGVFIDRGREPSLRPLSIEGQVALLINEATSLSKLGRMFPGWGPWL</sequence>
<evidence type="ECO:0000256" key="7">
    <source>
        <dbReference type="ARBA" id="ARBA00022763"/>
    </source>
</evidence>
<name>A0A1V9XGR2_9ACAR</name>
<proteinExistence type="inferred from homology"/>
<dbReference type="SMART" id="SM00146">
    <property type="entry name" value="PI3Kc"/>
    <property type="match status" value="1"/>
</dbReference>
<evidence type="ECO:0000256" key="13">
    <source>
        <dbReference type="SAM" id="MobiDB-lite"/>
    </source>
</evidence>
<dbReference type="InterPro" id="IPR050517">
    <property type="entry name" value="DDR_Repair_Kinase"/>
</dbReference>
<feature type="region of interest" description="Disordered" evidence="13">
    <location>
        <begin position="1326"/>
        <end position="1349"/>
    </location>
</feature>
<dbReference type="GO" id="GO:0005634">
    <property type="term" value="C:nucleus"/>
    <property type="evidence" value="ECO:0007669"/>
    <property type="project" value="UniProtKB-SubCell"/>
</dbReference>
<evidence type="ECO:0000256" key="5">
    <source>
        <dbReference type="ARBA" id="ARBA00022679"/>
    </source>
</evidence>
<evidence type="ECO:0000313" key="17">
    <source>
        <dbReference type="EMBL" id="OQR72573.1"/>
    </source>
</evidence>
<dbReference type="GO" id="GO:0004674">
    <property type="term" value="F:protein serine/threonine kinase activity"/>
    <property type="evidence" value="ECO:0007669"/>
    <property type="project" value="UniProtKB-KW"/>
</dbReference>
<keyword evidence="5" id="KW-0808">Transferase</keyword>
<feature type="domain" description="PI3K/PI4K catalytic" evidence="14">
    <location>
        <begin position="2075"/>
        <end position="2388"/>
    </location>
</feature>
<evidence type="ECO:0000256" key="3">
    <source>
        <dbReference type="ARBA" id="ARBA00012513"/>
    </source>
</evidence>
<evidence type="ECO:0000256" key="10">
    <source>
        <dbReference type="ARBA" id="ARBA00023204"/>
    </source>
</evidence>
<keyword evidence="4" id="KW-0723">Serine/threonine-protein kinase</keyword>
<dbReference type="InterPro" id="IPR000403">
    <property type="entry name" value="PI3/4_kinase_cat_dom"/>
</dbReference>
<dbReference type="FunCoup" id="A0A1V9XGR2">
    <property type="interactions" value="1130"/>
</dbReference>
<dbReference type="CDD" id="cd00892">
    <property type="entry name" value="PIKKc_ATR"/>
    <property type="match status" value="1"/>
</dbReference>
<dbReference type="Pfam" id="PF25030">
    <property type="entry name" value="M-HEAT_ATR"/>
    <property type="match status" value="1"/>
</dbReference>
<dbReference type="PROSITE" id="PS51190">
    <property type="entry name" value="FATC"/>
    <property type="match status" value="1"/>
</dbReference>
<keyword evidence="6" id="KW-0547">Nucleotide-binding</keyword>
<keyword evidence="11" id="KW-0539">Nucleus</keyword>
<dbReference type="InParanoid" id="A0A1V9XGR2"/>
<evidence type="ECO:0000256" key="11">
    <source>
        <dbReference type="ARBA" id="ARBA00023242"/>
    </source>
</evidence>
<dbReference type="PROSITE" id="PS51189">
    <property type="entry name" value="FAT"/>
    <property type="match status" value="1"/>
</dbReference>
<keyword evidence="9" id="KW-0067">ATP-binding</keyword>
<dbReference type="Proteomes" id="UP000192247">
    <property type="component" value="Unassembled WGS sequence"/>
</dbReference>
<dbReference type="Pfam" id="PF23593">
    <property type="entry name" value="HEAT_ATR"/>
    <property type="match status" value="1"/>
</dbReference>
<dbReference type="PROSITE" id="PS50290">
    <property type="entry name" value="PI3_4_KINASE_3"/>
    <property type="match status" value="1"/>
</dbReference>
<dbReference type="InterPro" id="IPR003151">
    <property type="entry name" value="PIK-rel_kinase_FAT"/>
</dbReference>
<dbReference type="InterPro" id="IPR011009">
    <property type="entry name" value="Kinase-like_dom_sf"/>
</dbReference>
<comment type="similarity">
    <text evidence="2">Belongs to the PI3/PI4-kinase family. ATM subfamily.</text>
</comment>
<dbReference type="InterPro" id="IPR057564">
    <property type="entry name" value="HEAT_ATR"/>
</dbReference>
<dbReference type="InterPro" id="IPR018936">
    <property type="entry name" value="PI3/4_kinase_CS"/>
</dbReference>
<dbReference type="SMART" id="SM00802">
    <property type="entry name" value="UME"/>
    <property type="match status" value="1"/>
</dbReference>
<dbReference type="SUPFAM" id="SSF48371">
    <property type="entry name" value="ARM repeat"/>
    <property type="match status" value="1"/>
</dbReference>
<dbReference type="OrthoDB" id="381190at2759"/>
<evidence type="ECO:0000256" key="1">
    <source>
        <dbReference type="ARBA" id="ARBA00004123"/>
    </source>
</evidence>
<evidence type="ECO:0000259" key="15">
    <source>
        <dbReference type="PROSITE" id="PS51189"/>
    </source>
</evidence>
<dbReference type="GO" id="GO:0005694">
    <property type="term" value="C:chromosome"/>
    <property type="evidence" value="ECO:0007669"/>
    <property type="project" value="TreeGrafter"/>
</dbReference>
<evidence type="ECO:0000259" key="14">
    <source>
        <dbReference type="PROSITE" id="PS50290"/>
    </source>
</evidence>
<dbReference type="PROSITE" id="PS00916">
    <property type="entry name" value="PI3_4_KINASE_2"/>
    <property type="match status" value="1"/>
</dbReference>
<keyword evidence="8 17" id="KW-0418">Kinase</keyword>
<reference evidence="17 18" key="1">
    <citation type="journal article" date="2017" name="Gigascience">
        <title>Draft genome of the honey bee ectoparasitic mite, Tropilaelaps mercedesae, is shaped by the parasitic life history.</title>
        <authorList>
            <person name="Dong X."/>
            <person name="Armstrong S.D."/>
            <person name="Xia D."/>
            <person name="Makepeace B.L."/>
            <person name="Darby A.C."/>
            <person name="Kadowaki T."/>
        </authorList>
    </citation>
    <scope>NUCLEOTIDE SEQUENCE [LARGE SCALE GENOMIC DNA]</scope>
    <source>
        <strain evidence="17">Wuxi-XJTLU</strain>
    </source>
</reference>
<comment type="subcellular location">
    <subcellularLocation>
        <location evidence="1">Nucleus</location>
    </subcellularLocation>
</comment>
<protein>
    <recommendedName>
        <fullName evidence="12">Serine/threonine-protein kinase ATR</fullName>
        <ecNumber evidence="3">2.7.11.1</ecNumber>
    </recommendedName>
</protein>
<evidence type="ECO:0000256" key="8">
    <source>
        <dbReference type="ARBA" id="ARBA00022777"/>
    </source>
</evidence>
<dbReference type="STRING" id="418985.A0A1V9XGR2"/>
<keyword evidence="10" id="KW-0234">DNA repair</keyword>
<dbReference type="Pfam" id="PF00454">
    <property type="entry name" value="PI3_PI4_kinase"/>
    <property type="match status" value="1"/>
</dbReference>
<organism evidence="17 18">
    <name type="scientific">Tropilaelaps mercedesae</name>
    <dbReference type="NCBI Taxonomy" id="418985"/>
    <lineage>
        <taxon>Eukaryota</taxon>
        <taxon>Metazoa</taxon>
        <taxon>Ecdysozoa</taxon>
        <taxon>Arthropoda</taxon>
        <taxon>Chelicerata</taxon>
        <taxon>Arachnida</taxon>
        <taxon>Acari</taxon>
        <taxon>Parasitiformes</taxon>
        <taxon>Mesostigmata</taxon>
        <taxon>Gamasina</taxon>
        <taxon>Dermanyssoidea</taxon>
        <taxon>Laelapidae</taxon>
        <taxon>Tropilaelaps</taxon>
    </lineage>
</organism>
<dbReference type="EMBL" id="MNPL01011509">
    <property type="protein sequence ID" value="OQR72573.1"/>
    <property type="molecule type" value="Genomic_DNA"/>
</dbReference>
<dbReference type="Pfam" id="PF08064">
    <property type="entry name" value="UME"/>
    <property type="match status" value="1"/>
</dbReference>
<feature type="domain" description="FATC" evidence="16">
    <location>
        <begin position="2391"/>
        <end position="2423"/>
    </location>
</feature>
<dbReference type="InterPro" id="IPR056802">
    <property type="entry name" value="ATR-like_M-HEAT"/>
</dbReference>
<dbReference type="InterPro" id="IPR036940">
    <property type="entry name" value="PI3/4_kinase_cat_sf"/>
</dbReference>
<dbReference type="GO" id="GO:0000077">
    <property type="term" value="P:DNA damage checkpoint signaling"/>
    <property type="evidence" value="ECO:0007669"/>
    <property type="project" value="TreeGrafter"/>
</dbReference>
<dbReference type="Pfam" id="PF02259">
    <property type="entry name" value="FAT"/>
    <property type="match status" value="1"/>
</dbReference>
<dbReference type="InterPro" id="IPR014009">
    <property type="entry name" value="PIK_FAT"/>
</dbReference>
<dbReference type="GO" id="GO:0005524">
    <property type="term" value="F:ATP binding"/>
    <property type="evidence" value="ECO:0007669"/>
    <property type="project" value="UniProtKB-KW"/>
</dbReference>
<keyword evidence="18" id="KW-1185">Reference proteome</keyword>
<evidence type="ECO:0000256" key="2">
    <source>
        <dbReference type="ARBA" id="ARBA00010769"/>
    </source>
</evidence>
<dbReference type="SMART" id="SM01343">
    <property type="entry name" value="FATC"/>
    <property type="match status" value="1"/>
</dbReference>
<keyword evidence="7" id="KW-0227">DNA damage</keyword>
<dbReference type="PANTHER" id="PTHR11139:SF69">
    <property type="entry name" value="SERINE_THREONINE-PROTEIN KINASE ATR"/>
    <property type="match status" value="1"/>
</dbReference>
<evidence type="ECO:0000256" key="6">
    <source>
        <dbReference type="ARBA" id="ARBA00022741"/>
    </source>
</evidence>
<evidence type="ECO:0000256" key="12">
    <source>
        <dbReference type="ARBA" id="ARBA00024420"/>
    </source>
</evidence>
<dbReference type="InterPro" id="IPR016024">
    <property type="entry name" value="ARM-type_fold"/>
</dbReference>
<dbReference type="Pfam" id="PF02260">
    <property type="entry name" value="FATC"/>
    <property type="match status" value="1"/>
</dbReference>
<dbReference type="GO" id="GO:0006281">
    <property type="term" value="P:DNA repair"/>
    <property type="evidence" value="ECO:0007669"/>
    <property type="project" value="UniProtKB-KW"/>
</dbReference>